<dbReference type="EMBL" id="JAAXKY010000014">
    <property type="protein sequence ID" value="NMH76818.1"/>
    <property type="molecule type" value="Genomic_DNA"/>
</dbReference>
<protein>
    <submittedName>
        <fullName evidence="2">Uncharacterized protein</fullName>
    </submittedName>
</protein>
<accession>A0ABX1R8V4</accession>
<sequence length="157" mass="17447">MTCIGCGAELPGERAELGYRYCTKESCQALYHRGLTITAVGVNKSAEAFVVADADEIRRRGESGEFTKKDTGVGLDYRPPNTRPAPAAPGPRVPEQRRVRPAPQRRPWTPEQEKVVRLYHDMGLSPRQIVARARENTPRLGLTDALVVKILSSLPRR</sequence>
<feature type="region of interest" description="Disordered" evidence="1">
    <location>
        <begin position="60"/>
        <end position="108"/>
    </location>
</feature>
<keyword evidence="3" id="KW-1185">Reference proteome</keyword>
<dbReference type="RefSeq" id="WP_169394897.1">
    <property type="nucleotide sequence ID" value="NZ_BAAAJH010000050.1"/>
</dbReference>
<organism evidence="2 3">
    <name type="scientific">Pseudonocardia xinjiangensis</name>
    <dbReference type="NCBI Taxonomy" id="75289"/>
    <lineage>
        <taxon>Bacteria</taxon>
        <taxon>Bacillati</taxon>
        <taxon>Actinomycetota</taxon>
        <taxon>Actinomycetes</taxon>
        <taxon>Pseudonocardiales</taxon>
        <taxon>Pseudonocardiaceae</taxon>
        <taxon>Pseudonocardia</taxon>
    </lineage>
</organism>
<feature type="compositionally biased region" description="Pro residues" evidence="1">
    <location>
        <begin position="81"/>
        <end position="92"/>
    </location>
</feature>
<evidence type="ECO:0000313" key="2">
    <source>
        <dbReference type="EMBL" id="NMH76818.1"/>
    </source>
</evidence>
<gene>
    <name evidence="2" type="ORF">HF577_06860</name>
</gene>
<comment type="caution">
    <text evidence="2">The sequence shown here is derived from an EMBL/GenBank/DDBJ whole genome shotgun (WGS) entry which is preliminary data.</text>
</comment>
<evidence type="ECO:0000256" key="1">
    <source>
        <dbReference type="SAM" id="MobiDB-lite"/>
    </source>
</evidence>
<proteinExistence type="predicted"/>
<feature type="compositionally biased region" description="Basic and acidic residues" evidence="1">
    <location>
        <begin position="60"/>
        <end position="71"/>
    </location>
</feature>
<evidence type="ECO:0000313" key="3">
    <source>
        <dbReference type="Proteomes" id="UP001296706"/>
    </source>
</evidence>
<name>A0ABX1R8V4_9PSEU</name>
<dbReference type="Proteomes" id="UP001296706">
    <property type="component" value="Unassembled WGS sequence"/>
</dbReference>
<reference evidence="2 3" key="1">
    <citation type="submission" date="2020-04" db="EMBL/GenBank/DDBJ databases">
        <authorList>
            <person name="Klaysubun C."/>
            <person name="Duangmal K."/>
            <person name="Lipun K."/>
        </authorList>
    </citation>
    <scope>NUCLEOTIDE SEQUENCE [LARGE SCALE GENOMIC DNA]</scope>
    <source>
        <strain evidence="2 3">JCM 11839</strain>
    </source>
</reference>